<reference evidence="2 3" key="1">
    <citation type="submission" date="2016-10" db="EMBL/GenBank/DDBJ databases">
        <authorList>
            <person name="de Groot N.N."/>
        </authorList>
    </citation>
    <scope>NUCLEOTIDE SEQUENCE [LARGE SCALE GENOMIC DNA]</scope>
    <source>
        <strain evidence="2 3">DSM 10495</strain>
    </source>
</reference>
<organism evidence="2 3">
    <name type="scientific">Arthrobacter woluwensis</name>
    <dbReference type="NCBI Taxonomy" id="156980"/>
    <lineage>
        <taxon>Bacteria</taxon>
        <taxon>Bacillati</taxon>
        <taxon>Actinomycetota</taxon>
        <taxon>Actinomycetes</taxon>
        <taxon>Micrococcales</taxon>
        <taxon>Micrococcaceae</taxon>
        <taxon>Arthrobacter</taxon>
    </lineage>
</organism>
<name>A0A1H4VRN3_9MICC</name>
<dbReference type="Gene3D" id="1.25.40.10">
    <property type="entry name" value="Tetratricopeptide repeat domain"/>
    <property type="match status" value="1"/>
</dbReference>
<dbReference type="EMBL" id="FNSN01000004">
    <property type="protein sequence ID" value="SEC83707.1"/>
    <property type="molecule type" value="Genomic_DNA"/>
</dbReference>
<evidence type="ECO:0000259" key="1">
    <source>
        <dbReference type="Pfam" id="PF12688"/>
    </source>
</evidence>
<proteinExistence type="predicted"/>
<dbReference type="AlphaFoldDB" id="A0A1H4VRN3"/>
<evidence type="ECO:0000313" key="2">
    <source>
        <dbReference type="EMBL" id="SEC83707.1"/>
    </source>
</evidence>
<gene>
    <name evidence="2" type="ORF">SAMN04489745_3296</name>
</gene>
<dbReference type="SUPFAM" id="SSF48452">
    <property type="entry name" value="TPR-like"/>
    <property type="match status" value="1"/>
</dbReference>
<protein>
    <submittedName>
        <fullName evidence="2">Tetratrico peptide repeat-containing protein</fullName>
    </submittedName>
</protein>
<dbReference type="RefSeq" id="WP_066214849.1">
    <property type="nucleotide sequence ID" value="NZ_FNSN01000004.1"/>
</dbReference>
<dbReference type="InterPro" id="IPR041656">
    <property type="entry name" value="TPR_5"/>
</dbReference>
<dbReference type="Proteomes" id="UP000182652">
    <property type="component" value="Unassembled WGS sequence"/>
</dbReference>
<evidence type="ECO:0000313" key="3">
    <source>
        <dbReference type="Proteomes" id="UP000182652"/>
    </source>
</evidence>
<sequence length="167" mass="18650">MTSLEDRLETIFSARDRENMQPTIDAFLEVLAEHPDHPEVLYHVGGAYDTDGQESVAEGYYQRAMEAGLDGESLRKCYLQYGSTLRNLGELERSAELFRAGRERFPSSLSLGVFELLTLHAQGRHHATLSSALTLFADHVDSPELARYEAALRGNAEYLAGLDRQTS</sequence>
<dbReference type="InterPro" id="IPR011990">
    <property type="entry name" value="TPR-like_helical_dom_sf"/>
</dbReference>
<dbReference type="STRING" id="156980.SAMN04489745_3296"/>
<accession>A0A1H4VRN3</accession>
<dbReference type="Pfam" id="PF12688">
    <property type="entry name" value="TPR_5"/>
    <property type="match status" value="1"/>
</dbReference>
<feature type="domain" description="Tetratrico peptide repeat group 5" evidence="1">
    <location>
        <begin position="39"/>
        <end position="151"/>
    </location>
</feature>
<keyword evidence="3" id="KW-1185">Reference proteome</keyword>